<protein>
    <recommendedName>
        <fullName evidence="2">Carbohydrate kinase PfkB domain-containing protein</fullName>
    </recommendedName>
</protein>
<proteinExistence type="predicted"/>
<dbReference type="GO" id="GO:0005829">
    <property type="term" value="C:cytosol"/>
    <property type="evidence" value="ECO:0007669"/>
    <property type="project" value="TreeGrafter"/>
</dbReference>
<organism evidence="1">
    <name type="scientific">marine metagenome</name>
    <dbReference type="NCBI Taxonomy" id="408172"/>
    <lineage>
        <taxon>unclassified sequences</taxon>
        <taxon>metagenomes</taxon>
        <taxon>ecological metagenomes</taxon>
    </lineage>
</organism>
<dbReference type="AlphaFoldDB" id="A0A381QF90"/>
<dbReference type="Gene3D" id="3.40.1190.20">
    <property type="match status" value="1"/>
</dbReference>
<dbReference type="GO" id="GO:0033785">
    <property type="term" value="F:heptose 7-phosphate kinase activity"/>
    <property type="evidence" value="ECO:0007669"/>
    <property type="project" value="TreeGrafter"/>
</dbReference>
<accession>A0A381QF90</accession>
<dbReference type="EMBL" id="UINC01001337">
    <property type="protein sequence ID" value="SUZ77982.1"/>
    <property type="molecule type" value="Genomic_DNA"/>
</dbReference>
<evidence type="ECO:0000313" key="1">
    <source>
        <dbReference type="EMBL" id="SUZ77982.1"/>
    </source>
</evidence>
<dbReference type="PANTHER" id="PTHR46969">
    <property type="entry name" value="BIFUNCTIONAL PROTEIN HLDE"/>
    <property type="match status" value="1"/>
</dbReference>
<dbReference type="InterPro" id="IPR029056">
    <property type="entry name" value="Ribokinase-like"/>
</dbReference>
<dbReference type="PANTHER" id="PTHR46969:SF1">
    <property type="entry name" value="BIFUNCTIONAL PROTEIN HLDE"/>
    <property type="match status" value="1"/>
</dbReference>
<sequence length="43" mass="4875">MKLPNFSKINVIVIGDAMLDQYWEGEVKRVSPEAPVPIFSINK</sequence>
<reference evidence="1" key="1">
    <citation type="submission" date="2018-05" db="EMBL/GenBank/DDBJ databases">
        <authorList>
            <person name="Lanie J.A."/>
            <person name="Ng W.-L."/>
            <person name="Kazmierczak K.M."/>
            <person name="Andrzejewski T.M."/>
            <person name="Davidsen T.M."/>
            <person name="Wayne K.J."/>
            <person name="Tettelin H."/>
            <person name="Glass J.I."/>
            <person name="Rusch D."/>
            <person name="Podicherti R."/>
            <person name="Tsui H.-C.T."/>
            <person name="Winkler M.E."/>
        </authorList>
    </citation>
    <scope>NUCLEOTIDE SEQUENCE</scope>
</reference>
<dbReference type="GO" id="GO:0033786">
    <property type="term" value="F:heptose-1-phosphate adenylyltransferase activity"/>
    <property type="evidence" value="ECO:0007669"/>
    <property type="project" value="TreeGrafter"/>
</dbReference>
<evidence type="ECO:0008006" key="2">
    <source>
        <dbReference type="Google" id="ProtNLM"/>
    </source>
</evidence>
<name>A0A381QF90_9ZZZZ</name>
<gene>
    <name evidence="1" type="ORF">METZ01_LOCUS30836</name>
</gene>